<comment type="similarity">
    <text evidence="2">Belongs to the nuclear hormone receptor family. NR2 subfamily.</text>
</comment>
<accession>A0A7M5V553</accession>
<dbReference type="SMART" id="SM00430">
    <property type="entry name" value="HOLI"/>
    <property type="match status" value="1"/>
</dbReference>
<sequence length="510" mass="55510">MSGLKRGNNISSSDYVKLRRISDTNDILLSNSDATISMDTAAFGSSSLYPTGGNCQICEDKATGKHYGAISCDGCKGFFRRSIRKNQNYSCRFSKDCKISKDNRNQCRYCRLRKCIRVGMKKEAVQNERDKITRKPAEEAERVLSPQTLVSAEMLSRPSHSTNEMMMEGREATSNDIVESMKQQLLVLVEWAKYIPVFCELPLDDQVSLLRAHASEHLVLGVARRSIMYKDALLLGNDLVISRAHPEPEIRRIAVKVVDEIVKPMVELDVDETEYACLKAIVFFNPDARGLSNTKKVKQLRFEVQTSLEEYINERSFDCRGKFGEMLLLLPTLQSSAANMVEQLQFARLFGVARVDNLLQEMLLGGSGVQDQLDALAMPQSPTEMEQQAAQAAVPGGSNASGVATTTSGTTGASTAGGGGPGCQQCMGLSQLSFAASQLTPATVQNSLNLLENRNLSQTLSSFNAAGNVSSATGGQPVTIQDGALTGASSLGNFSISALAERVKEEEQKL</sequence>
<keyword evidence="16" id="KW-1185">Reference proteome</keyword>
<keyword evidence="9 11" id="KW-0675">Receptor</keyword>
<dbReference type="CDD" id="cd06931">
    <property type="entry name" value="NR_LBD_HNF4_like"/>
    <property type="match status" value="1"/>
</dbReference>
<comment type="subcellular location">
    <subcellularLocation>
        <location evidence="1 11">Nucleus</location>
    </subcellularLocation>
</comment>
<feature type="compositionally biased region" description="Low complexity" evidence="12">
    <location>
        <begin position="396"/>
        <end position="414"/>
    </location>
</feature>
<evidence type="ECO:0000259" key="13">
    <source>
        <dbReference type="PROSITE" id="PS51030"/>
    </source>
</evidence>
<name>A0A7M5V553_9CNID</name>
<evidence type="ECO:0000256" key="4">
    <source>
        <dbReference type="ARBA" id="ARBA00022771"/>
    </source>
</evidence>
<dbReference type="GO" id="GO:0000978">
    <property type="term" value="F:RNA polymerase II cis-regulatory region sequence-specific DNA binding"/>
    <property type="evidence" value="ECO:0007669"/>
    <property type="project" value="InterPro"/>
</dbReference>
<keyword evidence="4 11" id="KW-0863">Zinc-finger</keyword>
<dbReference type="PRINTS" id="PR00047">
    <property type="entry name" value="STROIDFINGER"/>
</dbReference>
<dbReference type="EnsemblMetazoa" id="CLYHEMT009854.1">
    <property type="protein sequence ID" value="CLYHEMP009854.1"/>
    <property type="gene ID" value="CLYHEMG009854"/>
</dbReference>
<dbReference type="InterPro" id="IPR013088">
    <property type="entry name" value="Znf_NHR/GATA"/>
</dbReference>
<dbReference type="SUPFAM" id="SSF48508">
    <property type="entry name" value="Nuclear receptor ligand-binding domain"/>
    <property type="match status" value="1"/>
</dbReference>
<evidence type="ECO:0000256" key="6">
    <source>
        <dbReference type="ARBA" id="ARBA00023015"/>
    </source>
</evidence>
<dbReference type="InterPro" id="IPR001628">
    <property type="entry name" value="Znf_hrmn_rcpt"/>
</dbReference>
<dbReference type="AlphaFoldDB" id="A0A7M5V553"/>
<dbReference type="RefSeq" id="XP_066915527.1">
    <property type="nucleotide sequence ID" value="XM_067059426.1"/>
</dbReference>
<proteinExistence type="inferred from homology"/>
<dbReference type="GO" id="GO:0008270">
    <property type="term" value="F:zinc ion binding"/>
    <property type="evidence" value="ECO:0007669"/>
    <property type="project" value="UniProtKB-KW"/>
</dbReference>
<evidence type="ECO:0000256" key="9">
    <source>
        <dbReference type="ARBA" id="ARBA00023170"/>
    </source>
</evidence>
<evidence type="ECO:0000256" key="3">
    <source>
        <dbReference type="ARBA" id="ARBA00022723"/>
    </source>
</evidence>
<evidence type="ECO:0000256" key="8">
    <source>
        <dbReference type="ARBA" id="ARBA00023163"/>
    </source>
</evidence>
<dbReference type="PRINTS" id="PR00398">
    <property type="entry name" value="STRDHORMONER"/>
</dbReference>
<organism evidence="15 16">
    <name type="scientific">Clytia hemisphaerica</name>
    <dbReference type="NCBI Taxonomy" id="252671"/>
    <lineage>
        <taxon>Eukaryota</taxon>
        <taxon>Metazoa</taxon>
        <taxon>Cnidaria</taxon>
        <taxon>Hydrozoa</taxon>
        <taxon>Hydroidolina</taxon>
        <taxon>Leptothecata</taxon>
        <taxon>Obeliida</taxon>
        <taxon>Clytiidae</taxon>
        <taxon>Clytia</taxon>
    </lineage>
</organism>
<dbReference type="PROSITE" id="PS51030">
    <property type="entry name" value="NUCLEAR_REC_DBD_2"/>
    <property type="match status" value="1"/>
</dbReference>
<evidence type="ECO:0000256" key="2">
    <source>
        <dbReference type="ARBA" id="ARBA00006421"/>
    </source>
</evidence>
<evidence type="ECO:0000256" key="10">
    <source>
        <dbReference type="ARBA" id="ARBA00023242"/>
    </source>
</evidence>
<dbReference type="FunFam" id="1.10.565.10:FF:000026">
    <property type="entry name" value="Hepatocyte nuclear factor 4"/>
    <property type="match status" value="1"/>
</dbReference>
<keyword evidence="8 11" id="KW-0804">Transcription</keyword>
<evidence type="ECO:0000256" key="7">
    <source>
        <dbReference type="ARBA" id="ARBA00023125"/>
    </source>
</evidence>
<dbReference type="Gene3D" id="3.30.50.10">
    <property type="entry name" value="Erythroid Transcription Factor GATA-1, subunit A"/>
    <property type="match status" value="1"/>
</dbReference>
<evidence type="ECO:0000256" key="5">
    <source>
        <dbReference type="ARBA" id="ARBA00022833"/>
    </source>
</evidence>
<evidence type="ECO:0000256" key="1">
    <source>
        <dbReference type="ARBA" id="ARBA00004123"/>
    </source>
</evidence>
<feature type="region of interest" description="Disordered" evidence="12">
    <location>
        <begin position="395"/>
        <end position="419"/>
    </location>
</feature>
<keyword evidence="10 11" id="KW-0539">Nucleus</keyword>
<feature type="domain" description="Nuclear receptor" evidence="13">
    <location>
        <begin position="52"/>
        <end position="127"/>
    </location>
</feature>
<dbReference type="GO" id="GO:0005634">
    <property type="term" value="C:nucleus"/>
    <property type="evidence" value="ECO:0007669"/>
    <property type="project" value="UniProtKB-SubCell"/>
</dbReference>
<dbReference type="GeneID" id="136802665"/>
<evidence type="ECO:0000256" key="11">
    <source>
        <dbReference type="RuleBase" id="RU004334"/>
    </source>
</evidence>
<keyword evidence="3 11" id="KW-0479">Metal-binding</keyword>
<evidence type="ECO:0000256" key="12">
    <source>
        <dbReference type="SAM" id="MobiDB-lite"/>
    </source>
</evidence>
<dbReference type="SMART" id="SM00399">
    <property type="entry name" value="ZnF_C4"/>
    <property type="match status" value="1"/>
</dbReference>
<evidence type="ECO:0000313" key="15">
    <source>
        <dbReference type="EnsemblMetazoa" id="CLYHEMP009854.1"/>
    </source>
</evidence>
<dbReference type="InterPro" id="IPR000536">
    <property type="entry name" value="Nucl_hrmn_rcpt_lig-bd"/>
</dbReference>
<dbReference type="PROSITE" id="PS00031">
    <property type="entry name" value="NUCLEAR_REC_DBD_1"/>
    <property type="match status" value="1"/>
</dbReference>
<dbReference type="Pfam" id="PF00105">
    <property type="entry name" value="zf-C4"/>
    <property type="match status" value="1"/>
</dbReference>
<reference evidence="15" key="1">
    <citation type="submission" date="2021-01" db="UniProtKB">
        <authorList>
            <consortium name="EnsemblMetazoa"/>
        </authorList>
    </citation>
    <scope>IDENTIFICATION</scope>
</reference>
<dbReference type="CDD" id="cd06960">
    <property type="entry name" value="NR_DBD_HNF4A"/>
    <property type="match status" value="1"/>
</dbReference>
<evidence type="ECO:0000313" key="16">
    <source>
        <dbReference type="Proteomes" id="UP000594262"/>
    </source>
</evidence>
<dbReference type="InterPro" id="IPR000003">
    <property type="entry name" value="Retinoid-X_rcpt/HNF4"/>
</dbReference>
<dbReference type="InterPro" id="IPR001723">
    <property type="entry name" value="Nuclear_hrmn_rcpt"/>
</dbReference>
<dbReference type="PANTHER" id="PTHR24083">
    <property type="entry name" value="NUCLEAR HORMONE RECEPTOR"/>
    <property type="match status" value="1"/>
</dbReference>
<dbReference type="Proteomes" id="UP000594262">
    <property type="component" value="Unplaced"/>
</dbReference>
<keyword evidence="7 11" id="KW-0238">DNA-binding</keyword>
<keyword evidence="6 11" id="KW-0805">Transcription regulation</keyword>
<dbReference type="FunFam" id="3.30.50.10:FF:000006">
    <property type="entry name" value="Nuclear receptor subfamily 5 group A member"/>
    <property type="match status" value="1"/>
</dbReference>
<dbReference type="PROSITE" id="PS51843">
    <property type="entry name" value="NR_LBD"/>
    <property type="match status" value="1"/>
</dbReference>
<dbReference type="GO" id="GO:0003707">
    <property type="term" value="F:nuclear steroid receptor activity"/>
    <property type="evidence" value="ECO:0007669"/>
    <property type="project" value="InterPro"/>
</dbReference>
<feature type="domain" description="NR LBD" evidence="14">
    <location>
        <begin position="141"/>
        <end position="366"/>
    </location>
</feature>
<keyword evidence="5 11" id="KW-0862">Zinc</keyword>
<dbReference type="InterPro" id="IPR035500">
    <property type="entry name" value="NHR-like_dom_sf"/>
</dbReference>
<dbReference type="InterPro" id="IPR050274">
    <property type="entry name" value="Nuclear_hormone_rcpt_NR2"/>
</dbReference>
<dbReference type="Gene3D" id="1.10.565.10">
    <property type="entry name" value="Retinoid X Receptor"/>
    <property type="match status" value="1"/>
</dbReference>
<evidence type="ECO:0000259" key="14">
    <source>
        <dbReference type="PROSITE" id="PS51843"/>
    </source>
</evidence>
<protein>
    <submittedName>
        <fullName evidence="15">Uncharacterized protein</fullName>
    </submittedName>
</protein>
<dbReference type="InterPro" id="IPR049636">
    <property type="entry name" value="HNF4-like_DBD"/>
</dbReference>
<dbReference type="PRINTS" id="PR00545">
    <property type="entry name" value="RETINOIDXR"/>
</dbReference>
<dbReference type="SUPFAM" id="SSF57716">
    <property type="entry name" value="Glucocorticoid receptor-like (DNA-binding domain)"/>
    <property type="match status" value="1"/>
</dbReference>
<dbReference type="OrthoDB" id="5771769at2759"/>
<dbReference type="InterPro" id="IPR049635">
    <property type="entry name" value="HNF4_LBD"/>
</dbReference>
<dbReference type="Pfam" id="PF00104">
    <property type="entry name" value="Hormone_recep"/>
    <property type="match status" value="1"/>
</dbReference>